<protein>
    <recommendedName>
        <fullName evidence="4">Molecular chaperone TorD</fullName>
    </recommendedName>
</protein>
<proteinExistence type="predicted"/>
<organism evidence="2 3">
    <name type="scientific">Paenibacillus oralis</name>
    <dbReference type="NCBI Taxonomy" id="2490856"/>
    <lineage>
        <taxon>Bacteria</taxon>
        <taxon>Bacillati</taxon>
        <taxon>Bacillota</taxon>
        <taxon>Bacilli</taxon>
        <taxon>Bacillales</taxon>
        <taxon>Paenibacillaceae</taxon>
        <taxon>Paenibacillus</taxon>
    </lineage>
</organism>
<gene>
    <name evidence="2" type="ORF">EHV15_05440</name>
</gene>
<dbReference type="PANTHER" id="PTHR34227:SF1">
    <property type="entry name" value="DIMETHYL SULFOXIDE REDUCTASE CHAPERONE-RELATED"/>
    <property type="match status" value="1"/>
</dbReference>
<accession>A0A3P3TWF2</accession>
<dbReference type="InterPro" id="IPR036411">
    <property type="entry name" value="TorD-like_sf"/>
</dbReference>
<evidence type="ECO:0000256" key="1">
    <source>
        <dbReference type="ARBA" id="ARBA00023186"/>
    </source>
</evidence>
<dbReference type="Proteomes" id="UP000267017">
    <property type="component" value="Unassembled WGS sequence"/>
</dbReference>
<dbReference type="PANTHER" id="PTHR34227">
    <property type="entry name" value="CHAPERONE PROTEIN YCDY"/>
    <property type="match status" value="1"/>
</dbReference>
<dbReference type="RefSeq" id="WP_128630344.1">
    <property type="nucleotide sequence ID" value="NZ_RRCN01000001.1"/>
</dbReference>
<dbReference type="Gene3D" id="1.10.3480.10">
    <property type="entry name" value="TorD-like"/>
    <property type="match status" value="1"/>
</dbReference>
<evidence type="ECO:0008006" key="4">
    <source>
        <dbReference type="Google" id="ProtNLM"/>
    </source>
</evidence>
<evidence type="ECO:0000313" key="3">
    <source>
        <dbReference type="Proteomes" id="UP000267017"/>
    </source>
</evidence>
<dbReference type="InterPro" id="IPR050289">
    <property type="entry name" value="TorD/DmsD_chaperones"/>
</dbReference>
<dbReference type="AlphaFoldDB" id="A0A3P3TWF2"/>
<keyword evidence="3" id="KW-1185">Reference proteome</keyword>
<evidence type="ECO:0000313" key="2">
    <source>
        <dbReference type="EMBL" id="RRJ62457.1"/>
    </source>
</evidence>
<reference evidence="2 3" key="1">
    <citation type="submission" date="2018-11" db="EMBL/GenBank/DDBJ databases">
        <title>Genome sequencing of Paenibacillus sp. KCOM 3021 (= ChDC PVNT-B20).</title>
        <authorList>
            <person name="Kook J.-K."/>
            <person name="Park S.-N."/>
            <person name="Lim Y.K."/>
        </authorList>
    </citation>
    <scope>NUCLEOTIDE SEQUENCE [LARGE SCALE GENOMIC DNA]</scope>
    <source>
        <strain evidence="2 3">KCOM 3021</strain>
    </source>
</reference>
<dbReference type="OrthoDB" id="9795302at2"/>
<dbReference type="SUPFAM" id="SSF89155">
    <property type="entry name" value="TorD-like"/>
    <property type="match status" value="1"/>
</dbReference>
<dbReference type="Pfam" id="PF02613">
    <property type="entry name" value="Nitrate_red_del"/>
    <property type="match status" value="1"/>
</dbReference>
<comment type="caution">
    <text evidence="2">The sequence shown here is derived from an EMBL/GenBank/DDBJ whole genome shotgun (WGS) entry which is preliminary data.</text>
</comment>
<dbReference type="InterPro" id="IPR020945">
    <property type="entry name" value="DMSO/NO3_reduct_chaperone"/>
</dbReference>
<dbReference type="EMBL" id="RRCN01000001">
    <property type="protein sequence ID" value="RRJ62457.1"/>
    <property type="molecule type" value="Genomic_DNA"/>
</dbReference>
<keyword evidence="1" id="KW-0143">Chaperone</keyword>
<sequence length="229" mass="26384">MAMTYPPFVFTQEQVEWLERRGWGYRVLMDFLSRPPRMSLIAHWRYKAELIGVIPASRGGRKLIGYLKSIPEQQFRQVCSREAAEYERLFTGRDAVMTSCESLFRRRTEGADAFACISEVRKIYMENGVVFNKLNGERDDHIALELEFMAVLAEGMLSKSSLPHTCLTLADAQIGFLESHLLKWARPFASELMLASTSPLYTGLAELLDEFLDHDLRQLRRWRDTQAPA</sequence>
<name>A0A3P3TWF2_9BACL</name>